<evidence type="ECO:0000313" key="2">
    <source>
        <dbReference type="EMBL" id="CAK9264050.1"/>
    </source>
</evidence>
<evidence type="ECO:0000313" key="3">
    <source>
        <dbReference type="Proteomes" id="UP001497444"/>
    </source>
</evidence>
<feature type="domain" description="DUF7748" evidence="1">
    <location>
        <begin position="2"/>
        <end position="91"/>
    </location>
</feature>
<name>A0ABP0WB58_9BRYO</name>
<proteinExistence type="predicted"/>
<dbReference type="Proteomes" id="UP001497444">
    <property type="component" value="Chromosome 16"/>
</dbReference>
<accession>A0ABP0WB58</accession>
<reference evidence="2" key="1">
    <citation type="submission" date="2024-02" db="EMBL/GenBank/DDBJ databases">
        <authorList>
            <consortium name="ELIXIR-Norway"/>
            <consortium name="Elixir Norway"/>
        </authorList>
    </citation>
    <scope>NUCLEOTIDE SEQUENCE</scope>
</reference>
<dbReference type="InterPro" id="IPR056650">
    <property type="entry name" value="DUF7748"/>
</dbReference>
<evidence type="ECO:0000259" key="1">
    <source>
        <dbReference type="Pfam" id="PF24928"/>
    </source>
</evidence>
<keyword evidence="3" id="KW-1185">Reference proteome</keyword>
<dbReference type="EMBL" id="OZ020111">
    <property type="protein sequence ID" value="CAK9264050.1"/>
    <property type="molecule type" value="Genomic_DNA"/>
</dbReference>
<protein>
    <recommendedName>
        <fullName evidence="1">DUF7748 domain-containing protein</fullName>
    </recommendedName>
</protein>
<organism evidence="2 3">
    <name type="scientific">Sphagnum jensenii</name>
    <dbReference type="NCBI Taxonomy" id="128206"/>
    <lineage>
        <taxon>Eukaryota</taxon>
        <taxon>Viridiplantae</taxon>
        <taxon>Streptophyta</taxon>
        <taxon>Embryophyta</taxon>
        <taxon>Bryophyta</taxon>
        <taxon>Sphagnophytina</taxon>
        <taxon>Sphagnopsida</taxon>
        <taxon>Sphagnales</taxon>
        <taxon>Sphagnaceae</taxon>
        <taxon>Sphagnum</taxon>
    </lineage>
</organism>
<gene>
    <name evidence="2" type="ORF">CSSPJE1EN1_LOCUS9528</name>
</gene>
<dbReference type="Pfam" id="PF24928">
    <property type="entry name" value="DUF7748"/>
    <property type="match status" value="1"/>
</dbReference>
<sequence>MVSTKIVNLTGSDIQLKEGNAGLTSAYMILNPNKSEKVLVDMNATYKTYIIASTEPGGHLLDLNSDFCTDYKIVYIRKDGNGKVFKDPVPRPNDLVNKKIKNSSGKQIALIEVITANAEHERLETLLAKLDSGGHHSIGEMDPAADHRKYYVAVVNGDDSLSEDRSEIKNAPEDKKTTRLNVTFSSNKLQVTPSRLF</sequence>